<sequence length="94" mass="10271">MEEVMDLTVRLNNLGRGLDAQRMPPPRMKKTQNLQGPVTSTSTPDEPMSYVVVAGKNGPEIVPQDEAGVKSYFDEIDTTPARPTLRDRVSSIAG</sequence>
<comment type="caution">
    <text evidence="2">The sequence shown here is derived from an EMBL/GenBank/DDBJ whole genome shotgun (WGS) entry which is preliminary data.</text>
</comment>
<dbReference type="AlphaFoldDB" id="A0A9P1HCV2"/>
<evidence type="ECO:0000313" key="2">
    <source>
        <dbReference type="EMBL" id="CAI4220247.1"/>
    </source>
</evidence>
<keyword evidence="3" id="KW-1185">Reference proteome</keyword>
<reference evidence="2" key="1">
    <citation type="submission" date="2022-11" db="EMBL/GenBank/DDBJ databases">
        <authorList>
            <person name="Scott C."/>
            <person name="Bruce N."/>
        </authorList>
    </citation>
    <scope>NUCLEOTIDE SEQUENCE</scope>
</reference>
<name>A0A9P1HCV2_9PEZI</name>
<accession>A0A9P1HCV2</accession>
<organism evidence="2 3">
    <name type="scientific">Parascedosporium putredinis</name>
    <dbReference type="NCBI Taxonomy" id="1442378"/>
    <lineage>
        <taxon>Eukaryota</taxon>
        <taxon>Fungi</taxon>
        <taxon>Dikarya</taxon>
        <taxon>Ascomycota</taxon>
        <taxon>Pezizomycotina</taxon>
        <taxon>Sordariomycetes</taxon>
        <taxon>Hypocreomycetidae</taxon>
        <taxon>Microascales</taxon>
        <taxon>Microascaceae</taxon>
        <taxon>Parascedosporium</taxon>
    </lineage>
</organism>
<gene>
    <name evidence="2" type="ORF">PPNO1_LOCUS9787</name>
</gene>
<feature type="region of interest" description="Disordered" evidence="1">
    <location>
        <begin position="15"/>
        <end position="47"/>
    </location>
</feature>
<evidence type="ECO:0000313" key="3">
    <source>
        <dbReference type="Proteomes" id="UP000838763"/>
    </source>
</evidence>
<evidence type="ECO:0000256" key="1">
    <source>
        <dbReference type="SAM" id="MobiDB-lite"/>
    </source>
</evidence>
<dbReference type="EMBL" id="CALLCH030000021">
    <property type="protein sequence ID" value="CAI4220247.1"/>
    <property type="molecule type" value="Genomic_DNA"/>
</dbReference>
<protein>
    <submittedName>
        <fullName evidence="2">Uncharacterized protein</fullName>
    </submittedName>
</protein>
<feature type="compositionally biased region" description="Polar residues" evidence="1">
    <location>
        <begin position="31"/>
        <end position="44"/>
    </location>
</feature>
<dbReference type="Proteomes" id="UP000838763">
    <property type="component" value="Unassembled WGS sequence"/>
</dbReference>
<proteinExistence type="predicted"/>